<evidence type="ECO:0000256" key="2">
    <source>
        <dbReference type="ARBA" id="ARBA00022490"/>
    </source>
</evidence>
<dbReference type="Gene3D" id="2.130.10.10">
    <property type="entry name" value="YVTN repeat-like/Quinoprotein amine dehydrogenase"/>
    <property type="match status" value="1"/>
</dbReference>
<reference evidence="9" key="1">
    <citation type="journal article" date="2011" name="PLoS ONE">
        <title>A deep insight into the sialotranscriptome of the gulf coast tick, Amblyomma maculatum.</title>
        <authorList>
            <person name="Karim S."/>
            <person name="Singh P."/>
            <person name="Ribeiro J.M."/>
        </authorList>
    </citation>
    <scope>NUCLEOTIDE SEQUENCE</scope>
    <source>
        <tissue evidence="9">Salivary gland</tissue>
    </source>
</reference>
<dbReference type="EMBL" id="JO842729">
    <property type="protein sequence ID" value="AEO34346.1"/>
    <property type="molecule type" value="mRNA"/>
</dbReference>
<dbReference type="InterPro" id="IPR015943">
    <property type="entry name" value="WD40/YVTN_repeat-like_dom_sf"/>
</dbReference>
<dbReference type="PROSITE" id="PS00678">
    <property type="entry name" value="WD_REPEATS_1"/>
    <property type="match status" value="1"/>
</dbReference>
<keyword evidence="3 8" id="KW-0853">WD repeat</keyword>
<dbReference type="GO" id="GO:0005737">
    <property type="term" value="C:cytoplasm"/>
    <property type="evidence" value="ECO:0007669"/>
    <property type="project" value="UniProtKB-SubCell"/>
</dbReference>
<dbReference type="GO" id="GO:0071013">
    <property type="term" value="C:catalytic step 2 spliceosome"/>
    <property type="evidence" value="ECO:0007669"/>
    <property type="project" value="TreeGrafter"/>
</dbReference>
<evidence type="ECO:0000256" key="7">
    <source>
        <dbReference type="ARBA" id="ARBA00042222"/>
    </source>
</evidence>
<dbReference type="CDD" id="cd00200">
    <property type="entry name" value="WD40"/>
    <property type="match status" value="1"/>
</dbReference>
<evidence type="ECO:0000313" key="9">
    <source>
        <dbReference type="EMBL" id="AEO34346.1"/>
    </source>
</evidence>
<comment type="similarity">
    <text evidence="5">Belongs to the WD repeat MORG1 family.</text>
</comment>
<keyword evidence="2" id="KW-0963">Cytoplasm</keyword>
<evidence type="ECO:0000256" key="5">
    <source>
        <dbReference type="ARBA" id="ARBA00038145"/>
    </source>
</evidence>
<dbReference type="PANTHER" id="PTHR22842">
    <property type="entry name" value="WD40 REPEAT PROTEIN"/>
    <property type="match status" value="1"/>
</dbReference>
<dbReference type="AlphaFoldDB" id="G3MLH8"/>
<feature type="repeat" description="WD" evidence="8">
    <location>
        <begin position="35"/>
        <end position="76"/>
    </location>
</feature>
<dbReference type="PANTHER" id="PTHR22842:SF3">
    <property type="entry name" value="WD REPEAT DOMAIN-CONTAINING PROTEIN 83"/>
    <property type="match status" value="1"/>
</dbReference>
<keyword evidence="4" id="KW-0677">Repeat</keyword>
<dbReference type="InterPro" id="IPR019775">
    <property type="entry name" value="WD40_repeat_CS"/>
</dbReference>
<evidence type="ECO:0000256" key="6">
    <source>
        <dbReference type="ARBA" id="ARBA00040453"/>
    </source>
</evidence>
<dbReference type="InterPro" id="IPR051980">
    <property type="entry name" value="WD_repeat_MORG1"/>
</dbReference>
<feature type="repeat" description="WD" evidence="8">
    <location>
        <begin position="77"/>
        <end position="118"/>
    </location>
</feature>
<dbReference type="SMART" id="SM00320">
    <property type="entry name" value="WD40"/>
    <property type="match status" value="6"/>
</dbReference>
<accession>G3MLH8</accession>
<evidence type="ECO:0000256" key="3">
    <source>
        <dbReference type="ARBA" id="ARBA00022574"/>
    </source>
</evidence>
<dbReference type="PROSITE" id="PS50082">
    <property type="entry name" value="WD_REPEATS_2"/>
    <property type="match status" value="3"/>
</dbReference>
<evidence type="ECO:0000256" key="4">
    <source>
        <dbReference type="ARBA" id="ARBA00022737"/>
    </source>
</evidence>
<dbReference type="InterPro" id="IPR036322">
    <property type="entry name" value="WD40_repeat_dom_sf"/>
</dbReference>
<dbReference type="Pfam" id="PF00400">
    <property type="entry name" value="WD40"/>
    <property type="match status" value="4"/>
</dbReference>
<dbReference type="PROSITE" id="PS50294">
    <property type="entry name" value="WD_REPEATS_REGION"/>
    <property type="match status" value="3"/>
</dbReference>
<name>G3MLH8_AMBMU</name>
<organism evidence="9">
    <name type="scientific">Amblyomma maculatum</name>
    <name type="common">Gulf Coast tick</name>
    <dbReference type="NCBI Taxonomy" id="34609"/>
    <lineage>
        <taxon>Eukaryota</taxon>
        <taxon>Metazoa</taxon>
        <taxon>Ecdysozoa</taxon>
        <taxon>Arthropoda</taxon>
        <taxon>Chelicerata</taxon>
        <taxon>Arachnida</taxon>
        <taxon>Acari</taxon>
        <taxon>Parasitiformes</taxon>
        <taxon>Ixodida</taxon>
        <taxon>Ixodoidea</taxon>
        <taxon>Ixodidae</taxon>
        <taxon>Amblyomminae</taxon>
        <taxon>Amblyomma</taxon>
    </lineage>
</organism>
<evidence type="ECO:0000256" key="1">
    <source>
        <dbReference type="ARBA" id="ARBA00004496"/>
    </source>
</evidence>
<sequence length="328" mass="35628">MVVSCVPASENRQKDGRQSTQAMVAGVPSLNIKQLDCKQGAVRVVRFNADGDYCLCGGSDRTVKLWNPFRGTLLQTYLGHAGDVLDVRASCDNASIASVSSDKSVVLWDVTTAKSTRKWRSHAGAVQAVCFNEDSSILISGSIDCSVCCWDTRSRARDPVQALKEARDAVTSVLATDHEIVSSSLDGSVRRYDLRMGKMYKDALGCSATRVQMTRDGLCMLVSCLGGVLRLLDKANGQSLQQFNGHKNAQFYLDCCLNQDDSHVYSGSEDGHVCCWNLVEGSLVDRLRHPTEAPVSSLSQHPSKAVLLTATRGLVYLWGEPESVAKDS</sequence>
<protein>
    <recommendedName>
        <fullName evidence="6">WD repeat domain-containing protein 83</fullName>
    </recommendedName>
    <alternativeName>
        <fullName evidence="7">Mitogen-activated protein kinase organizer 1</fullName>
    </alternativeName>
</protein>
<proteinExistence type="evidence at transcript level"/>
<dbReference type="SUPFAM" id="SSF50978">
    <property type="entry name" value="WD40 repeat-like"/>
    <property type="match status" value="1"/>
</dbReference>
<evidence type="ECO:0000256" key="8">
    <source>
        <dbReference type="PROSITE-ProRule" id="PRU00221"/>
    </source>
</evidence>
<feature type="repeat" description="WD" evidence="8">
    <location>
        <begin position="119"/>
        <end position="154"/>
    </location>
</feature>
<dbReference type="GO" id="GO:0000398">
    <property type="term" value="P:mRNA splicing, via spliceosome"/>
    <property type="evidence" value="ECO:0007669"/>
    <property type="project" value="TreeGrafter"/>
</dbReference>
<comment type="subcellular location">
    <subcellularLocation>
        <location evidence="1">Cytoplasm</location>
    </subcellularLocation>
</comment>
<dbReference type="InterPro" id="IPR001680">
    <property type="entry name" value="WD40_rpt"/>
</dbReference>